<dbReference type="Proteomes" id="UP001151760">
    <property type="component" value="Unassembled WGS sequence"/>
</dbReference>
<comment type="caution">
    <text evidence="1">The sequence shown here is derived from an EMBL/GenBank/DDBJ whole genome shotgun (WGS) entry which is preliminary data.</text>
</comment>
<proteinExistence type="predicted"/>
<keyword evidence="2" id="KW-1185">Reference proteome</keyword>
<gene>
    <name evidence="1" type="ORF">Tco_0682866</name>
</gene>
<accession>A0ABQ4XTC0</accession>
<protein>
    <submittedName>
        <fullName evidence="1">Uncharacterized protein</fullName>
    </submittedName>
</protein>
<reference evidence="1" key="2">
    <citation type="submission" date="2022-01" db="EMBL/GenBank/DDBJ databases">
        <authorList>
            <person name="Yamashiro T."/>
            <person name="Shiraishi A."/>
            <person name="Satake H."/>
            <person name="Nakayama K."/>
        </authorList>
    </citation>
    <scope>NUCLEOTIDE SEQUENCE</scope>
</reference>
<sequence>MGGARGRAYAIGGGILYAVVSSRMNQIHELKSAQVVQVRPSDSAEWWRGHGGDEEIEVETVVTWFGGSEVVLAGAGWRGGEMMVWRGVGCGDEGGAVKAAMVMAAAKAVVVR</sequence>
<reference evidence="1" key="1">
    <citation type="journal article" date="2022" name="Int. J. Mol. Sci.">
        <title>Draft Genome of Tanacetum Coccineum: Genomic Comparison of Closely Related Tanacetum-Family Plants.</title>
        <authorList>
            <person name="Yamashiro T."/>
            <person name="Shiraishi A."/>
            <person name="Nakayama K."/>
            <person name="Satake H."/>
        </authorList>
    </citation>
    <scope>NUCLEOTIDE SEQUENCE</scope>
</reference>
<dbReference type="EMBL" id="BQNB010009780">
    <property type="protein sequence ID" value="GJS68301.1"/>
    <property type="molecule type" value="Genomic_DNA"/>
</dbReference>
<evidence type="ECO:0000313" key="2">
    <source>
        <dbReference type="Proteomes" id="UP001151760"/>
    </source>
</evidence>
<organism evidence="1 2">
    <name type="scientific">Tanacetum coccineum</name>
    <dbReference type="NCBI Taxonomy" id="301880"/>
    <lineage>
        <taxon>Eukaryota</taxon>
        <taxon>Viridiplantae</taxon>
        <taxon>Streptophyta</taxon>
        <taxon>Embryophyta</taxon>
        <taxon>Tracheophyta</taxon>
        <taxon>Spermatophyta</taxon>
        <taxon>Magnoliopsida</taxon>
        <taxon>eudicotyledons</taxon>
        <taxon>Gunneridae</taxon>
        <taxon>Pentapetalae</taxon>
        <taxon>asterids</taxon>
        <taxon>campanulids</taxon>
        <taxon>Asterales</taxon>
        <taxon>Asteraceae</taxon>
        <taxon>Asteroideae</taxon>
        <taxon>Anthemideae</taxon>
        <taxon>Anthemidinae</taxon>
        <taxon>Tanacetum</taxon>
    </lineage>
</organism>
<evidence type="ECO:0000313" key="1">
    <source>
        <dbReference type="EMBL" id="GJS68301.1"/>
    </source>
</evidence>
<name>A0ABQ4XTC0_9ASTR</name>